<dbReference type="PANTHER" id="PTHR22870">
    <property type="entry name" value="REGULATOR OF CHROMOSOME CONDENSATION"/>
    <property type="match status" value="1"/>
</dbReference>
<dbReference type="PROSITE" id="PS50012">
    <property type="entry name" value="RCC1_3"/>
    <property type="match status" value="1"/>
</dbReference>
<dbReference type="InterPro" id="IPR000408">
    <property type="entry name" value="Reg_chr_condens"/>
</dbReference>
<dbReference type="InterPro" id="IPR009091">
    <property type="entry name" value="RCC1/BLIP-II"/>
</dbReference>
<evidence type="ECO:0000256" key="2">
    <source>
        <dbReference type="PROSITE-ProRule" id="PRU00235"/>
    </source>
</evidence>
<dbReference type="SUPFAM" id="SSF50985">
    <property type="entry name" value="RCC1/BLIP-II"/>
    <property type="match status" value="1"/>
</dbReference>
<keyword evidence="1" id="KW-0677">Repeat</keyword>
<dbReference type="InterPro" id="IPR051210">
    <property type="entry name" value="Ub_ligase/GEF_domain"/>
</dbReference>
<dbReference type="PRINTS" id="PR00633">
    <property type="entry name" value="RCCNDNSATION"/>
</dbReference>
<name>A0A0K8SNF3_LYGHE</name>
<accession>A0A0K8SNF3</accession>
<dbReference type="Pfam" id="PF13540">
    <property type="entry name" value="RCC1_2"/>
    <property type="match status" value="2"/>
</dbReference>
<dbReference type="PANTHER" id="PTHR22870:SF360">
    <property type="entry name" value="ULTRAVIOLET-B RECEPTOR UVR8"/>
    <property type="match status" value="1"/>
</dbReference>
<feature type="repeat" description="RCC1" evidence="2">
    <location>
        <begin position="39"/>
        <end position="86"/>
    </location>
</feature>
<dbReference type="EMBL" id="GBRD01010957">
    <property type="protein sequence ID" value="JAG54867.1"/>
    <property type="molecule type" value="Transcribed_RNA"/>
</dbReference>
<reference evidence="3" key="1">
    <citation type="submission" date="2014-09" db="EMBL/GenBank/DDBJ databases">
        <authorList>
            <person name="Magalhaes I.L.F."/>
            <person name="Oliveira U."/>
            <person name="Santos F.R."/>
            <person name="Vidigal T.H.D.A."/>
            <person name="Brescovit A.D."/>
            <person name="Santos A.J."/>
        </authorList>
    </citation>
    <scope>NUCLEOTIDE SEQUENCE</scope>
</reference>
<proteinExistence type="predicted"/>
<protein>
    <submittedName>
        <fullName evidence="3">Uncharacterized protein</fullName>
    </submittedName>
</protein>
<dbReference type="Gene3D" id="2.130.10.30">
    <property type="entry name" value="Regulator of chromosome condensation 1/beta-lactamase-inhibitor protein II"/>
    <property type="match status" value="1"/>
</dbReference>
<sequence length="112" mass="11976">MACVSRGDPIILDNKVIVWPIIKQVAAGLRHFLVLHENGSVFSAGDGKKGQLGRIQSSDSLEKVPGLEGVVQIACGQNFNLALTNEGKIFGWGCNKFGQLGLTGKDVVNQRT</sequence>
<dbReference type="AlphaFoldDB" id="A0A0K8SNF3"/>
<organism evidence="3">
    <name type="scientific">Lygus hesperus</name>
    <name type="common">Western plant bug</name>
    <dbReference type="NCBI Taxonomy" id="30085"/>
    <lineage>
        <taxon>Eukaryota</taxon>
        <taxon>Metazoa</taxon>
        <taxon>Ecdysozoa</taxon>
        <taxon>Arthropoda</taxon>
        <taxon>Hexapoda</taxon>
        <taxon>Insecta</taxon>
        <taxon>Pterygota</taxon>
        <taxon>Neoptera</taxon>
        <taxon>Paraneoptera</taxon>
        <taxon>Hemiptera</taxon>
        <taxon>Heteroptera</taxon>
        <taxon>Panheteroptera</taxon>
        <taxon>Cimicomorpha</taxon>
        <taxon>Miridae</taxon>
        <taxon>Mirini</taxon>
        <taxon>Lygus</taxon>
    </lineage>
</organism>
<evidence type="ECO:0000313" key="3">
    <source>
        <dbReference type="EMBL" id="JAG54867.1"/>
    </source>
</evidence>
<feature type="non-terminal residue" evidence="3">
    <location>
        <position position="112"/>
    </location>
</feature>
<evidence type="ECO:0000256" key="1">
    <source>
        <dbReference type="ARBA" id="ARBA00022737"/>
    </source>
</evidence>